<feature type="domain" description="HTH araC/xylS-type" evidence="6">
    <location>
        <begin position="1014"/>
        <end position="1112"/>
    </location>
</feature>
<dbReference type="PANTHER" id="PTHR43280:SF28">
    <property type="entry name" value="HTH-TYPE TRANSCRIPTIONAL ACTIVATOR RHAS"/>
    <property type="match status" value="1"/>
</dbReference>
<keyword evidence="4" id="KW-0472">Membrane</keyword>
<evidence type="ECO:0000256" key="1">
    <source>
        <dbReference type="ARBA" id="ARBA00023015"/>
    </source>
</evidence>
<dbReference type="PROSITE" id="PS01124">
    <property type="entry name" value="HTH_ARAC_FAMILY_2"/>
    <property type="match status" value="1"/>
</dbReference>
<dbReference type="Pfam" id="PF07494">
    <property type="entry name" value="Reg_prop"/>
    <property type="match status" value="1"/>
</dbReference>
<dbReference type="GO" id="GO:0043565">
    <property type="term" value="F:sequence-specific DNA binding"/>
    <property type="evidence" value="ECO:0007669"/>
    <property type="project" value="InterPro"/>
</dbReference>
<dbReference type="GO" id="GO:0003700">
    <property type="term" value="F:DNA-binding transcription factor activity"/>
    <property type="evidence" value="ECO:0007669"/>
    <property type="project" value="InterPro"/>
</dbReference>
<dbReference type="InterPro" id="IPR018062">
    <property type="entry name" value="HTH_AraC-typ_CS"/>
</dbReference>
<dbReference type="Gene3D" id="2.60.40.10">
    <property type="entry name" value="Immunoglobulins"/>
    <property type="match status" value="1"/>
</dbReference>
<feature type="chain" id="PRO_5006196841" evidence="5">
    <location>
        <begin position="22"/>
        <end position="1117"/>
    </location>
</feature>
<keyword evidence="2" id="KW-0238">DNA-binding</keyword>
<comment type="caution">
    <text evidence="7">The sequence shown here is derived from an EMBL/GenBank/DDBJ whole genome shotgun (WGS) entry which is preliminary data.</text>
</comment>
<protein>
    <submittedName>
        <fullName evidence="7">Histidine kinase</fullName>
    </submittedName>
</protein>
<keyword evidence="4" id="KW-1133">Transmembrane helix</keyword>
<evidence type="ECO:0000256" key="2">
    <source>
        <dbReference type="ARBA" id="ARBA00023125"/>
    </source>
</evidence>
<dbReference type="EMBL" id="LKHS01000003">
    <property type="protein sequence ID" value="KQH87371.1"/>
    <property type="molecule type" value="Genomic_DNA"/>
</dbReference>
<dbReference type="InterPro" id="IPR020449">
    <property type="entry name" value="Tscrpt_reg_AraC-type_HTH"/>
</dbReference>
<dbReference type="InterPro" id="IPR013783">
    <property type="entry name" value="Ig-like_fold"/>
</dbReference>
<dbReference type="Pfam" id="PF12833">
    <property type="entry name" value="HTH_18"/>
    <property type="match status" value="1"/>
</dbReference>
<keyword evidence="7" id="KW-0418">Kinase</keyword>
<evidence type="ECO:0000313" key="7">
    <source>
        <dbReference type="EMBL" id="KQH87371.1"/>
    </source>
</evidence>
<accession>A0A0Q2SI63</accession>
<dbReference type="InterPro" id="IPR018060">
    <property type="entry name" value="HTH_AraC"/>
</dbReference>
<keyword evidence="5" id="KW-0732">Signal</keyword>
<dbReference type="Proteomes" id="UP000051221">
    <property type="component" value="Unassembled WGS sequence"/>
</dbReference>
<dbReference type="SUPFAM" id="SSF63829">
    <property type="entry name" value="Calcium-dependent phosphotriesterase"/>
    <property type="match status" value="1"/>
</dbReference>
<keyword evidence="7" id="KW-0808">Transferase</keyword>
<gene>
    <name evidence="7" type="ORF">AMR76_03930</name>
</gene>
<dbReference type="InterPro" id="IPR011110">
    <property type="entry name" value="Reg_prop"/>
</dbReference>
<dbReference type="InterPro" id="IPR009057">
    <property type="entry name" value="Homeodomain-like_sf"/>
</dbReference>
<feature type="transmembrane region" description="Helical" evidence="4">
    <location>
        <begin position="728"/>
        <end position="752"/>
    </location>
</feature>
<dbReference type="Gene3D" id="1.10.10.60">
    <property type="entry name" value="Homeodomain-like"/>
    <property type="match status" value="2"/>
</dbReference>
<organism evidence="7 8">
    <name type="scientific">Vibrio furnissii</name>
    <dbReference type="NCBI Taxonomy" id="29494"/>
    <lineage>
        <taxon>Bacteria</taxon>
        <taxon>Pseudomonadati</taxon>
        <taxon>Pseudomonadota</taxon>
        <taxon>Gammaproteobacteria</taxon>
        <taxon>Vibrionales</taxon>
        <taxon>Vibrionaceae</taxon>
        <taxon>Vibrio</taxon>
    </lineage>
</organism>
<keyword evidence="3" id="KW-0804">Transcription</keyword>
<dbReference type="AlphaFoldDB" id="A0A0Q2SI63"/>
<feature type="signal peptide" evidence="5">
    <location>
        <begin position="1"/>
        <end position="21"/>
    </location>
</feature>
<dbReference type="PROSITE" id="PS00041">
    <property type="entry name" value="HTH_ARAC_FAMILY_1"/>
    <property type="match status" value="1"/>
</dbReference>
<dbReference type="InterPro" id="IPR015943">
    <property type="entry name" value="WD40/YVTN_repeat-like_dom_sf"/>
</dbReference>
<evidence type="ECO:0000256" key="3">
    <source>
        <dbReference type="ARBA" id="ARBA00023163"/>
    </source>
</evidence>
<sequence length="1117" mass="125939">MSRLFLILSLVLGLLSSTANALDKSPSVFYPLPTQAQGKVFIAQHLYLGDEGGIWIHDVHGRVVFFDGQNVLPRRGSLLDGDVQQLAYAQNAFWTFIDNELYRTIPPGEPELVFSLTPGTVIEKIGASAGYIWLTDETHFYTYHIASGDFQTYSLMTLYQLNQASKVVVNDAKMVHTKWVLATNAGVYLSEGQGFTHVQRSGKDYVETLLMSRQRDQLVVGTLHGALLIDINQPEQEPQHVGNAPVLSMVETENEYWIGTDSGLLVYSVDTGTTVKLEGSNPEHYGLSHGKIYALINDQQGGIWIATDKGIRYFSRFSQKFTRVLMDDLNAFTPRASVAHLFSVNQGRQYLMSRNDGLYLIHFFKGFRKQRIFDAVVHDVVQRGDVLWLATNRGLLTYRLHQHQGPQPLKDDVLRQPVQHLEIDAEGKIWGTSRNRLWSLHPDTHEVTDYGSGWMSLATPSSKVTTLKMTTHSGLLIGTDHGIYGLRNHQIRYDKESARFGASIDIAENAAGQLWFVSSYGVFKRQDFLPESVIEPVTLIEDNIRLKCLLNTQQGMWLGSSRGMTLYNTDGQILNHFGSPHGLINDELRTGICAVGESAQGESLLFASTMGLVKVSSPALAQATLPPSPIIFSQISVDYTPVLVGSRSQRLRLAYGSPASFQFGTLPEARGQQLEFRLNQEQWQPLEGAQLTLNHLMPGEYVLTVRSISPQAFQQVSNQVTFTVLKPWYLSNLAVTLYALAFIATVLLVSWWRSRMVSAMNRELKEQVVLKTNQMRHQSKAVLSNNQQLRKQIQVRHLWLDKLLSGMRPSLVKLAQQARYEQIDEVRQTAESLLTEFEQFQALDGNGDAQVTQHDIIDVIDTVIAGWSAEFAAAGIKIERQCLERLPEAELKHWGIDVVFNALLAQALKRMYRNQRLTIQCSLRDERIVMTWIDCGESCEDLPLLLVTSGDNHSTLLSQLVELSGGDIAVYTSSERNLVELSWPQVSQDTMAKDADWGTRLAVSSDDEERAWLNKVEHLVREHYSDAEFSTSEAAKLLFVSERSLQRRFKTATHKTFKEYLTEYRLEKACQVLLEGQKVAQVAFCCGFNDPSYFSQRFKHHFGVSPTQFIEDKELMD</sequence>
<keyword evidence="8" id="KW-1185">Reference proteome</keyword>
<keyword evidence="1" id="KW-0805">Transcription regulation</keyword>
<reference evidence="7 8" key="1">
    <citation type="submission" date="2015-08" db="EMBL/GenBank/DDBJ databases">
        <title>Antibacterial properties of a collection of Vibrionaceae strains.</title>
        <authorList>
            <person name="Giubergia S."/>
        </authorList>
    </citation>
    <scope>NUCLEOTIDE SEQUENCE [LARGE SCALE GENOMIC DNA]</scope>
    <source>
        <strain evidence="7 8">S0821</strain>
    </source>
</reference>
<dbReference type="InParanoid" id="A0A0Q2SI63"/>
<evidence type="ECO:0000259" key="6">
    <source>
        <dbReference type="PROSITE" id="PS01124"/>
    </source>
</evidence>
<keyword evidence="4" id="KW-0812">Transmembrane</keyword>
<name>A0A0Q2SI63_VIBFU</name>
<dbReference type="PANTHER" id="PTHR43280">
    <property type="entry name" value="ARAC-FAMILY TRANSCRIPTIONAL REGULATOR"/>
    <property type="match status" value="1"/>
</dbReference>
<evidence type="ECO:0000313" key="8">
    <source>
        <dbReference type="Proteomes" id="UP000051221"/>
    </source>
</evidence>
<dbReference type="SUPFAM" id="SSF46689">
    <property type="entry name" value="Homeodomain-like"/>
    <property type="match status" value="1"/>
</dbReference>
<dbReference type="RefSeq" id="WP_055465372.1">
    <property type="nucleotide sequence ID" value="NZ_LKHS01000003.1"/>
</dbReference>
<dbReference type="Gene3D" id="2.130.10.10">
    <property type="entry name" value="YVTN repeat-like/Quinoprotein amine dehydrogenase"/>
    <property type="match status" value="2"/>
</dbReference>
<dbReference type="GO" id="GO:0016301">
    <property type="term" value="F:kinase activity"/>
    <property type="evidence" value="ECO:0007669"/>
    <property type="project" value="UniProtKB-KW"/>
</dbReference>
<evidence type="ECO:0000256" key="4">
    <source>
        <dbReference type="SAM" id="Phobius"/>
    </source>
</evidence>
<proteinExistence type="predicted"/>
<dbReference type="SMART" id="SM00342">
    <property type="entry name" value="HTH_ARAC"/>
    <property type="match status" value="1"/>
</dbReference>
<dbReference type="PRINTS" id="PR00032">
    <property type="entry name" value="HTHARAC"/>
</dbReference>
<evidence type="ECO:0000256" key="5">
    <source>
        <dbReference type="SAM" id="SignalP"/>
    </source>
</evidence>